<keyword evidence="3" id="KW-1185">Reference proteome</keyword>
<dbReference type="KEGG" id="cben:EG339_16135"/>
<dbReference type="Proteomes" id="UP000271193">
    <property type="component" value="Chromosome"/>
</dbReference>
<name>A0A3G6TDI5_9FLAO</name>
<evidence type="ECO:0000313" key="3">
    <source>
        <dbReference type="Proteomes" id="UP000271193"/>
    </source>
</evidence>
<keyword evidence="1" id="KW-1133">Transmembrane helix</keyword>
<reference evidence="3" key="1">
    <citation type="submission" date="2018-11" db="EMBL/GenBank/DDBJ databases">
        <title>Proposal to divide the Flavobacteriaceae and reorganize its genera based on Amino Acid Identity values calculated from whole genome sequences.</title>
        <authorList>
            <person name="Nicholson A.C."/>
            <person name="Gulvik C.A."/>
            <person name="Whitney A.M."/>
            <person name="Humrighouse B.W."/>
            <person name="Bell M."/>
            <person name="Holmes B."/>
            <person name="Steigerwalt A.G."/>
            <person name="Villarma A."/>
            <person name="Sheth M."/>
            <person name="Batra D."/>
            <person name="Pryor J."/>
            <person name="Bernardet J.-F."/>
            <person name="Hugo C."/>
            <person name="Kampfer P."/>
            <person name="Newman J."/>
            <person name="McQuiston J.R."/>
        </authorList>
    </citation>
    <scope>NUCLEOTIDE SEQUENCE [LARGE SCALE GENOMIC DNA]</scope>
    <source>
        <strain evidence="3">G0229</strain>
    </source>
</reference>
<feature type="transmembrane region" description="Helical" evidence="1">
    <location>
        <begin position="6"/>
        <end position="23"/>
    </location>
</feature>
<organism evidence="2 3">
    <name type="scientific">Chryseobacterium bernardetii</name>
    <dbReference type="NCBI Taxonomy" id="1241978"/>
    <lineage>
        <taxon>Bacteria</taxon>
        <taxon>Pseudomonadati</taxon>
        <taxon>Bacteroidota</taxon>
        <taxon>Flavobacteriia</taxon>
        <taxon>Flavobacteriales</taxon>
        <taxon>Weeksellaceae</taxon>
        <taxon>Chryseobacterium group</taxon>
        <taxon>Chryseobacterium</taxon>
    </lineage>
</organism>
<keyword evidence="1" id="KW-0472">Membrane</keyword>
<protein>
    <submittedName>
        <fullName evidence="2">Uncharacterized protein</fullName>
    </submittedName>
</protein>
<evidence type="ECO:0000256" key="1">
    <source>
        <dbReference type="SAM" id="Phobius"/>
    </source>
</evidence>
<feature type="transmembrane region" description="Helical" evidence="1">
    <location>
        <begin position="30"/>
        <end position="49"/>
    </location>
</feature>
<feature type="transmembrane region" description="Helical" evidence="1">
    <location>
        <begin position="61"/>
        <end position="83"/>
    </location>
</feature>
<dbReference type="EMBL" id="CP033932">
    <property type="protein sequence ID" value="AZB26007.1"/>
    <property type="molecule type" value="Genomic_DNA"/>
</dbReference>
<accession>A0A3G6TDI5</accession>
<evidence type="ECO:0000313" key="2">
    <source>
        <dbReference type="EMBL" id="AZB26007.1"/>
    </source>
</evidence>
<dbReference type="AlphaFoldDB" id="A0A3G6TDI5"/>
<gene>
    <name evidence="2" type="ORF">EG339_16135</name>
</gene>
<keyword evidence="1" id="KW-0812">Transmembrane</keyword>
<sequence>MIVLVLFIQIVSLVFFFKIIMESEVDSFGCFWYCIAALHFLFILRFIYVEINFSYLWYEQIMELISLGISLFIVIPTTIYYLIKRNRKQEKK</sequence>
<proteinExistence type="predicted"/>